<organism evidence="5 6">
    <name type="scientific">Flavihumibacter petaseus NBRC 106054</name>
    <dbReference type="NCBI Taxonomy" id="1220578"/>
    <lineage>
        <taxon>Bacteria</taxon>
        <taxon>Pseudomonadati</taxon>
        <taxon>Bacteroidota</taxon>
        <taxon>Chitinophagia</taxon>
        <taxon>Chitinophagales</taxon>
        <taxon>Chitinophagaceae</taxon>
        <taxon>Flavihumibacter</taxon>
    </lineage>
</organism>
<sequence length="329" mass="37197">MSTTGPLRWGILGAGYIAGEFAKDFRFMQHAELVAVAASDIGRAKQFAAQYDIPHAYDYAQLYASPEVDAVYIATTHNFHAEQAAACLRSGKAVLCEKPITINLQEFQLLRNIARENNVFLMEAMWTWFLPALRQAKTWLQEGRIGKLKMIQADFSFAVEYKPQGRLFNRNLAGGSLLDIGIYPIAMATFLTDRYPSAIQSSASFTDTGVDERVGMLLEYGQCLGILSASIGTRMTNHLRIFGETGAIEIPEFWKARTATLFDKEYRQVEVFQDDRPSRGFIFEMQEANDRILSGHKESAVVPLERSLWLQQIMQEVRRQIGLRYPSEV</sequence>
<evidence type="ECO:0000256" key="1">
    <source>
        <dbReference type="ARBA" id="ARBA00010928"/>
    </source>
</evidence>
<evidence type="ECO:0000313" key="5">
    <source>
        <dbReference type="EMBL" id="GAO44500.1"/>
    </source>
</evidence>
<dbReference type="SUPFAM" id="SSF51735">
    <property type="entry name" value="NAD(P)-binding Rossmann-fold domains"/>
    <property type="match status" value="1"/>
</dbReference>
<comment type="similarity">
    <text evidence="1">Belongs to the Gfo/Idh/MocA family.</text>
</comment>
<dbReference type="Proteomes" id="UP000033121">
    <property type="component" value="Unassembled WGS sequence"/>
</dbReference>
<dbReference type="SUPFAM" id="SSF55347">
    <property type="entry name" value="Glyceraldehyde-3-phosphate dehydrogenase-like, C-terminal domain"/>
    <property type="match status" value="1"/>
</dbReference>
<dbReference type="GO" id="GO:0016491">
    <property type="term" value="F:oxidoreductase activity"/>
    <property type="evidence" value="ECO:0007669"/>
    <property type="project" value="UniProtKB-KW"/>
</dbReference>
<dbReference type="STRING" id="1220578.FPE01S_03_05370"/>
<reference evidence="5 6" key="1">
    <citation type="submission" date="2015-04" db="EMBL/GenBank/DDBJ databases">
        <title>Whole genome shotgun sequence of Flavihumibacter petaseus NBRC 106054.</title>
        <authorList>
            <person name="Miyazawa S."/>
            <person name="Hosoyama A."/>
            <person name="Hashimoto M."/>
            <person name="Noguchi M."/>
            <person name="Tsuchikane K."/>
            <person name="Ohji S."/>
            <person name="Yamazoe A."/>
            <person name="Ichikawa N."/>
            <person name="Kimura A."/>
            <person name="Fujita N."/>
        </authorList>
    </citation>
    <scope>NUCLEOTIDE SEQUENCE [LARGE SCALE GENOMIC DNA]</scope>
    <source>
        <strain evidence="5 6">NBRC 106054</strain>
    </source>
</reference>
<feature type="domain" description="Gfo/Idh/MocA-like oxidoreductase N-terminal" evidence="3">
    <location>
        <begin position="7"/>
        <end position="123"/>
    </location>
</feature>
<dbReference type="Gene3D" id="3.40.50.720">
    <property type="entry name" value="NAD(P)-binding Rossmann-like Domain"/>
    <property type="match status" value="1"/>
</dbReference>
<dbReference type="EMBL" id="BBWV01000003">
    <property type="protein sequence ID" value="GAO44500.1"/>
    <property type="molecule type" value="Genomic_DNA"/>
</dbReference>
<evidence type="ECO:0000256" key="2">
    <source>
        <dbReference type="ARBA" id="ARBA00023002"/>
    </source>
</evidence>
<dbReference type="PANTHER" id="PTHR22604:SF105">
    <property type="entry name" value="TRANS-1,2-DIHYDROBENZENE-1,2-DIOL DEHYDROGENASE"/>
    <property type="match status" value="1"/>
</dbReference>
<dbReference type="RefSeq" id="WP_046370418.1">
    <property type="nucleotide sequence ID" value="NZ_BBWV01000003.1"/>
</dbReference>
<comment type="caution">
    <text evidence="5">The sequence shown here is derived from an EMBL/GenBank/DDBJ whole genome shotgun (WGS) entry which is preliminary data.</text>
</comment>
<dbReference type="InterPro" id="IPR036291">
    <property type="entry name" value="NAD(P)-bd_dom_sf"/>
</dbReference>
<keyword evidence="2" id="KW-0560">Oxidoreductase</keyword>
<dbReference type="PANTHER" id="PTHR22604">
    <property type="entry name" value="OXIDOREDUCTASES"/>
    <property type="match status" value="1"/>
</dbReference>
<feature type="domain" description="GFO/IDH/MocA-like oxidoreductase" evidence="4">
    <location>
        <begin position="134"/>
        <end position="249"/>
    </location>
</feature>
<keyword evidence="6" id="KW-1185">Reference proteome</keyword>
<evidence type="ECO:0000313" key="6">
    <source>
        <dbReference type="Proteomes" id="UP000033121"/>
    </source>
</evidence>
<dbReference type="Pfam" id="PF22725">
    <property type="entry name" value="GFO_IDH_MocA_C3"/>
    <property type="match status" value="1"/>
</dbReference>
<dbReference type="InterPro" id="IPR000683">
    <property type="entry name" value="Gfo/Idh/MocA-like_OxRdtase_N"/>
</dbReference>
<dbReference type="AlphaFoldDB" id="A0A0E9N581"/>
<accession>A0A0E9N581</accession>
<evidence type="ECO:0000259" key="3">
    <source>
        <dbReference type="Pfam" id="PF01408"/>
    </source>
</evidence>
<dbReference type="GO" id="GO:0000166">
    <property type="term" value="F:nucleotide binding"/>
    <property type="evidence" value="ECO:0007669"/>
    <property type="project" value="InterPro"/>
</dbReference>
<dbReference type="InterPro" id="IPR055170">
    <property type="entry name" value="GFO_IDH_MocA-like_dom"/>
</dbReference>
<evidence type="ECO:0000259" key="4">
    <source>
        <dbReference type="Pfam" id="PF22725"/>
    </source>
</evidence>
<dbReference type="InterPro" id="IPR050984">
    <property type="entry name" value="Gfo/Idh/MocA_domain"/>
</dbReference>
<gene>
    <name evidence="5" type="ORF">FPE01S_03_05370</name>
</gene>
<proteinExistence type="inferred from homology"/>
<protein>
    <submittedName>
        <fullName evidence="5">Putative oxidoreductase</fullName>
    </submittedName>
</protein>
<dbReference type="OrthoDB" id="9815825at2"/>
<dbReference type="Gene3D" id="3.30.360.10">
    <property type="entry name" value="Dihydrodipicolinate Reductase, domain 2"/>
    <property type="match status" value="1"/>
</dbReference>
<name>A0A0E9N581_9BACT</name>
<dbReference type="Pfam" id="PF01408">
    <property type="entry name" value="GFO_IDH_MocA"/>
    <property type="match status" value="1"/>
</dbReference>